<proteinExistence type="predicted"/>
<dbReference type="Proteomes" id="UP000297972">
    <property type="component" value="Unassembled WGS sequence"/>
</dbReference>
<organism evidence="1 2">
    <name type="scientific">Paracoccus liaowanqingii</name>
    <dbReference type="NCBI Taxonomy" id="2560053"/>
    <lineage>
        <taxon>Bacteria</taxon>
        <taxon>Pseudomonadati</taxon>
        <taxon>Pseudomonadota</taxon>
        <taxon>Alphaproteobacteria</taxon>
        <taxon>Rhodobacterales</taxon>
        <taxon>Paracoccaceae</taxon>
        <taxon>Paracoccus</taxon>
    </lineage>
</organism>
<reference evidence="1 2" key="1">
    <citation type="submission" date="2019-03" db="EMBL/GenBank/DDBJ databases">
        <authorList>
            <person name="Li J."/>
        </authorList>
    </citation>
    <scope>NUCLEOTIDE SEQUENCE [LARGE SCALE GENOMIC DNA]</scope>
    <source>
        <strain evidence="1 2">3058</strain>
    </source>
</reference>
<sequence>MQPLAISPHPLATEAGTRVLRQGGTAAEAAVAMGAVLAVVMPHFCGLGGDAVWLLADRDGRSAALMGIGQAPQVLPDLPDALPMRGPGAMLTTACAVDAWDRALQLDRAEGQGGIAVPDLLAPALALARDGFAVG</sequence>
<keyword evidence="1" id="KW-0808">Transferase</keyword>
<dbReference type="InterPro" id="IPR052896">
    <property type="entry name" value="GGT-like_enzyme"/>
</dbReference>
<protein>
    <submittedName>
        <fullName evidence="1">Gamma-glutamyltransferase</fullName>
    </submittedName>
</protein>
<name>A0A4Z1C4J6_9RHOB</name>
<gene>
    <name evidence="1" type="ORF">E4L95_22055</name>
</gene>
<evidence type="ECO:0000313" key="1">
    <source>
        <dbReference type="EMBL" id="TGN37899.1"/>
    </source>
</evidence>
<feature type="non-terminal residue" evidence="1">
    <location>
        <position position="135"/>
    </location>
</feature>
<dbReference type="SUPFAM" id="SSF56235">
    <property type="entry name" value="N-terminal nucleophile aminohydrolases (Ntn hydrolases)"/>
    <property type="match status" value="1"/>
</dbReference>
<dbReference type="PRINTS" id="PR01210">
    <property type="entry name" value="GGTRANSPTASE"/>
</dbReference>
<dbReference type="Pfam" id="PF01019">
    <property type="entry name" value="G_glu_transpept"/>
    <property type="match status" value="1"/>
</dbReference>
<dbReference type="EMBL" id="SRPG01000448">
    <property type="protein sequence ID" value="TGN37899.1"/>
    <property type="molecule type" value="Genomic_DNA"/>
</dbReference>
<dbReference type="PANTHER" id="PTHR43881:SF5">
    <property type="entry name" value="GAMMA-GLUTAMYLTRANSPEPTIDASE"/>
    <property type="match status" value="1"/>
</dbReference>
<comment type="caution">
    <text evidence="1">The sequence shown here is derived from an EMBL/GenBank/DDBJ whole genome shotgun (WGS) entry which is preliminary data.</text>
</comment>
<dbReference type="AlphaFoldDB" id="A0A4Z1C4J6"/>
<dbReference type="InterPro" id="IPR029055">
    <property type="entry name" value="Ntn_hydrolases_N"/>
</dbReference>
<evidence type="ECO:0000313" key="2">
    <source>
        <dbReference type="Proteomes" id="UP000297972"/>
    </source>
</evidence>
<accession>A0A4Z1C4J6</accession>
<dbReference type="RefSeq" id="WP_205966097.1">
    <property type="nucleotide sequence ID" value="NZ_SRPG01000448.1"/>
</dbReference>
<dbReference type="PANTHER" id="PTHR43881">
    <property type="entry name" value="GAMMA-GLUTAMYLTRANSPEPTIDASE (AFU_ORTHOLOGUE AFUA_4G13580)"/>
    <property type="match status" value="1"/>
</dbReference>
<keyword evidence="2" id="KW-1185">Reference proteome</keyword>
<dbReference type="GO" id="GO:0016740">
    <property type="term" value="F:transferase activity"/>
    <property type="evidence" value="ECO:0007669"/>
    <property type="project" value="UniProtKB-KW"/>
</dbReference>